<dbReference type="EMBL" id="ML120512">
    <property type="protein sequence ID" value="RPA90854.1"/>
    <property type="molecule type" value="Genomic_DNA"/>
</dbReference>
<evidence type="ECO:0000313" key="2">
    <source>
        <dbReference type="EMBL" id="RPA90854.1"/>
    </source>
</evidence>
<dbReference type="STRING" id="1336337.A0A3N4JAK9"/>
<dbReference type="OrthoDB" id="2017974at2759"/>
<sequence>KQAVAKGQESLKENLSLLAVDTNILFHHLEIFKLMVSTFNWPIVIPNTVITEFLDMTNSTDPIGDSAKAAMISIHEALTDKRDVKVFTAKERNVTNIGCYKEQLDKHGHGRQRKIDDIIIETTKLRGRHGDRHCLGIMAIVKRQF</sequence>
<feature type="non-terminal residue" evidence="2">
    <location>
        <position position="1"/>
    </location>
</feature>
<feature type="domain" description="PIN" evidence="1">
    <location>
        <begin position="20"/>
        <end position="124"/>
    </location>
</feature>
<name>A0A3N4JAK9_9PEZI</name>
<protein>
    <recommendedName>
        <fullName evidence="1">PIN domain-containing protein</fullName>
    </recommendedName>
</protein>
<dbReference type="Pfam" id="PF13638">
    <property type="entry name" value="PIN_4"/>
    <property type="match status" value="1"/>
</dbReference>
<evidence type="ECO:0000259" key="1">
    <source>
        <dbReference type="Pfam" id="PF13638"/>
    </source>
</evidence>
<dbReference type="Gene3D" id="3.40.50.1010">
    <property type="entry name" value="5'-nuclease"/>
    <property type="match status" value="1"/>
</dbReference>
<proteinExistence type="predicted"/>
<organism evidence="2 3">
    <name type="scientific">Choiromyces venosus 120613-1</name>
    <dbReference type="NCBI Taxonomy" id="1336337"/>
    <lineage>
        <taxon>Eukaryota</taxon>
        <taxon>Fungi</taxon>
        <taxon>Dikarya</taxon>
        <taxon>Ascomycota</taxon>
        <taxon>Pezizomycotina</taxon>
        <taxon>Pezizomycetes</taxon>
        <taxon>Pezizales</taxon>
        <taxon>Tuberaceae</taxon>
        <taxon>Choiromyces</taxon>
    </lineage>
</organism>
<gene>
    <name evidence="2" type="ORF">L873DRAFT_1716341</name>
</gene>
<dbReference type="AlphaFoldDB" id="A0A3N4JAK9"/>
<reference evidence="2 3" key="1">
    <citation type="journal article" date="2018" name="Nat. Ecol. Evol.">
        <title>Pezizomycetes genomes reveal the molecular basis of ectomycorrhizal truffle lifestyle.</title>
        <authorList>
            <person name="Murat C."/>
            <person name="Payen T."/>
            <person name="Noel B."/>
            <person name="Kuo A."/>
            <person name="Morin E."/>
            <person name="Chen J."/>
            <person name="Kohler A."/>
            <person name="Krizsan K."/>
            <person name="Balestrini R."/>
            <person name="Da Silva C."/>
            <person name="Montanini B."/>
            <person name="Hainaut M."/>
            <person name="Levati E."/>
            <person name="Barry K.W."/>
            <person name="Belfiori B."/>
            <person name="Cichocki N."/>
            <person name="Clum A."/>
            <person name="Dockter R.B."/>
            <person name="Fauchery L."/>
            <person name="Guy J."/>
            <person name="Iotti M."/>
            <person name="Le Tacon F."/>
            <person name="Lindquist E.A."/>
            <person name="Lipzen A."/>
            <person name="Malagnac F."/>
            <person name="Mello A."/>
            <person name="Molinier V."/>
            <person name="Miyauchi S."/>
            <person name="Poulain J."/>
            <person name="Riccioni C."/>
            <person name="Rubini A."/>
            <person name="Sitrit Y."/>
            <person name="Splivallo R."/>
            <person name="Traeger S."/>
            <person name="Wang M."/>
            <person name="Zifcakova L."/>
            <person name="Wipf D."/>
            <person name="Zambonelli A."/>
            <person name="Paolocci F."/>
            <person name="Nowrousian M."/>
            <person name="Ottonello S."/>
            <person name="Baldrian P."/>
            <person name="Spatafora J.W."/>
            <person name="Henrissat B."/>
            <person name="Nagy L.G."/>
            <person name="Aury J.M."/>
            <person name="Wincker P."/>
            <person name="Grigoriev I.V."/>
            <person name="Bonfante P."/>
            <person name="Martin F.M."/>
        </authorList>
    </citation>
    <scope>NUCLEOTIDE SEQUENCE [LARGE SCALE GENOMIC DNA]</scope>
    <source>
        <strain evidence="2 3">120613-1</strain>
    </source>
</reference>
<evidence type="ECO:0000313" key="3">
    <source>
        <dbReference type="Proteomes" id="UP000276215"/>
    </source>
</evidence>
<accession>A0A3N4JAK9</accession>
<dbReference type="InterPro" id="IPR002716">
    <property type="entry name" value="PIN_dom"/>
</dbReference>
<keyword evidence="3" id="KW-1185">Reference proteome</keyword>
<dbReference type="Proteomes" id="UP000276215">
    <property type="component" value="Unassembled WGS sequence"/>
</dbReference>